<sequence>MRGASMFSIEPFEVSAGSLAMKEGSSRFRDVLTLLGQLNYTWTNTESLLIHLIAGLARVDMETATVIFLTLNTSRARVDLVERLAKLDRTDADIRKDVLNVTRSMMSESRLRNKYNHCIYSFDDSGENVSTLLMRISDSGDRLKYGKVDAIDDAEIANITSSINRLIATNREIWALAKKHGFPV</sequence>
<accession>A0A1H4IVV0</accession>
<keyword evidence="2" id="KW-1185">Reference proteome</keyword>
<dbReference type="AlphaFoldDB" id="A0A1H4IVV0"/>
<dbReference type="EMBL" id="FNSL01000001">
    <property type="protein sequence ID" value="SEB37746.1"/>
    <property type="molecule type" value="Genomic_DNA"/>
</dbReference>
<evidence type="ECO:0000313" key="1">
    <source>
        <dbReference type="EMBL" id="SEB37746.1"/>
    </source>
</evidence>
<gene>
    <name evidence="1" type="ORF">SAMN05216452_0601</name>
</gene>
<evidence type="ECO:0000313" key="2">
    <source>
        <dbReference type="Proteomes" id="UP000199064"/>
    </source>
</evidence>
<reference evidence="2" key="1">
    <citation type="submission" date="2016-10" db="EMBL/GenBank/DDBJ databases">
        <authorList>
            <person name="Varghese N."/>
            <person name="Submissions S."/>
        </authorList>
    </citation>
    <scope>NUCLEOTIDE SEQUENCE [LARGE SCALE GENOMIC DNA]</scope>
    <source>
        <strain evidence="2">ES.061</strain>
    </source>
</reference>
<dbReference type="Proteomes" id="UP000199064">
    <property type="component" value="Unassembled WGS sequence"/>
</dbReference>
<protein>
    <submittedName>
        <fullName evidence="1">Uncharacterized protein</fullName>
    </submittedName>
</protein>
<name>A0A1H4IVV0_9HYPH</name>
<organism evidence="1 2">
    <name type="scientific">Nitratireductor aquibiodomus</name>
    <dbReference type="NCBI Taxonomy" id="204799"/>
    <lineage>
        <taxon>Bacteria</taxon>
        <taxon>Pseudomonadati</taxon>
        <taxon>Pseudomonadota</taxon>
        <taxon>Alphaproteobacteria</taxon>
        <taxon>Hyphomicrobiales</taxon>
        <taxon>Phyllobacteriaceae</taxon>
        <taxon>Nitratireductor</taxon>
    </lineage>
</organism>
<proteinExistence type="predicted"/>